<dbReference type="FunFam" id="3.30.70.330:FF:000974">
    <property type="entry name" value="Rim4p"/>
    <property type="match status" value="1"/>
</dbReference>
<dbReference type="SUPFAM" id="SSF54928">
    <property type="entry name" value="RNA-binding domain, RBD"/>
    <property type="match status" value="2"/>
</dbReference>
<feature type="compositionally biased region" description="Acidic residues" evidence="2">
    <location>
        <begin position="50"/>
        <end position="71"/>
    </location>
</feature>
<proteinExistence type="predicted"/>
<dbReference type="SMART" id="SM00360">
    <property type="entry name" value="RRM"/>
    <property type="match status" value="2"/>
</dbReference>
<feature type="region of interest" description="Disordered" evidence="2">
    <location>
        <begin position="524"/>
        <end position="609"/>
    </location>
</feature>
<name>N1P9G0_YEASC</name>
<feature type="compositionally biased region" description="Polar residues" evidence="2">
    <location>
        <begin position="563"/>
        <end position="574"/>
    </location>
</feature>
<dbReference type="InterPro" id="IPR012677">
    <property type="entry name" value="Nucleotide-bd_a/b_plait_sf"/>
</dbReference>
<evidence type="ECO:0000256" key="2">
    <source>
        <dbReference type="SAM" id="MobiDB-lite"/>
    </source>
</evidence>
<dbReference type="Gene3D" id="3.30.70.330">
    <property type="match status" value="2"/>
</dbReference>
<dbReference type="InterPro" id="IPR035979">
    <property type="entry name" value="RBD_domain_sf"/>
</dbReference>
<dbReference type="InterPro" id="IPR000504">
    <property type="entry name" value="RRM_dom"/>
</dbReference>
<dbReference type="OrthoDB" id="410044at2759"/>
<dbReference type="InterPro" id="IPR034352">
    <property type="entry name" value="Rim4_RRM1"/>
</dbReference>
<dbReference type="InterPro" id="IPR003954">
    <property type="entry name" value="RRM_euk-type"/>
</dbReference>
<dbReference type="PROSITE" id="PS50102">
    <property type="entry name" value="RRM"/>
    <property type="match status" value="2"/>
</dbReference>
<sequence length="713" mass="80109">MKTEISTADSLRDPPSNGLKADSELVIREDIDQFLPSEVSSLGSDHQNDGEDSDTDSDNFLQDPEDDVDEESTGRGTVTTTSTSTESRGRPSSCIFVASLAAALSDDELCLSVTENFKKYGDLARVKVLRDNANRPYAFVQYNNDHDAKHALIRAQGTLLNGRRLRCEPAKVNRTLYLKNQQSIDFNEISQICEKFGGLEQIVPDRTDNQYTRRYTYPISSANSWFVQFVYRDDAIRAYANLRTDPNWIIEWAQNINVPKNYNLLHKSKFKSSKYHQNNGIINNDGSNNNDNNNSNNNNREDSRRNGDVIEEECGHVHGSDSEEKLTSDGIYDDEDKDSEITIDKRSIFVGQLDKETTREELNRRFSTHGKIQDINLIFKPTNIFAFIKYETEEAAAAALESENHAIFLNKTMHVQYKEVGGRHNRKFSGKNGGSNFNHHQFFSTRSGKTFTGPELNLAPPPINMYRKMSGGSQQESETMMPYMPMGPMPMGPPPPNAASLSDFDMFPPSYSTFMKGMMPLRRKSMPNSWSSPSSKSVNSENESVNGGDENSELPSEIPESSGRYNAANSFTTYNNSSAGNSNNNNNNNNSNSNKSQYKKRYARRSSYGYNEVPPKPYYFQPYYYHPMQYHMGPMGPLHPSQGSAGNHHPYMMVYPMSPPPPSGLDGSMIPPPINVSQSHAANHGSTHVHANEFISNDTGDINEDNKAYSLDY</sequence>
<protein>
    <submittedName>
        <fullName evidence="4">Rim4p</fullName>
    </submittedName>
</protein>
<organism evidence="4">
    <name type="scientific">Saccharomyces cerevisiae (strain CEN.PK113-7D)</name>
    <name type="common">Baker's yeast</name>
    <dbReference type="NCBI Taxonomy" id="889517"/>
    <lineage>
        <taxon>Eukaryota</taxon>
        <taxon>Fungi</taxon>
        <taxon>Dikarya</taxon>
        <taxon>Ascomycota</taxon>
        <taxon>Saccharomycotina</taxon>
        <taxon>Saccharomycetes</taxon>
        <taxon>Saccharomycetales</taxon>
        <taxon>Saccharomycetaceae</taxon>
        <taxon>Saccharomyces</taxon>
    </lineage>
</organism>
<dbReference type="AlphaFoldDB" id="N1P9G0"/>
<dbReference type="InterPro" id="IPR050907">
    <property type="entry name" value="SRSF"/>
</dbReference>
<dbReference type="GO" id="GO:0003723">
    <property type="term" value="F:RNA binding"/>
    <property type="evidence" value="ECO:0007669"/>
    <property type="project" value="UniProtKB-UniRule"/>
</dbReference>
<reference evidence="4" key="1">
    <citation type="submission" date="2012-03" db="EMBL/GenBank/DDBJ databases">
        <title>De novo sequencing, assembly and analysis of the genome of the laboratory strain Saccharomyces cerevisiae CEN.PK113-7D, a model for modern industrial biotechnology.</title>
        <authorList>
            <person name="Nijkamp J.F."/>
            <person name="van den Broek M.A."/>
            <person name="Datema E."/>
            <person name="de Kok S."/>
            <person name="Bosman L."/>
            <person name="Luttink M.A."/>
            <person name="Daran-Lapujade P."/>
            <person name="Vongsangnak W."/>
            <person name="Nielsen J."/>
            <person name="Heijne W.H.M."/>
            <person name="Klaassen P."/>
            <person name="Platt D."/>
            <person name="Paddon C.J."/>
            <person name="Koetter P."/>
            <person name="van Ham R.C."/>
            <person name="Reinders M.J.T."/>
            <person name="Pronk J.T."/>
            <person name="de Ridder D."/>
            <person name="Daran J.-M."/>
        </authorList>
    </citation>
    <scope>NUCLEOTIDE SEQUENCE</scope>
    <source>
        <strain evidence="4">CEN.PK113-7D</strain>
    </source>
</reference>
<feature type="region of interest" description="Disordered" evidence="2">
    <location>
        <begin position="1"/>
        <end position="90"/>
    </location>
</feature>
<feature type="compositionally biased region" description="Low complexity" evidence="2">
    <location>
        <begin position="526"/>
        <end position="546"/>
    </location>
</feature>
<feature type="compositionally biased region" description="Basic and acidic residues" evidence="2">
    <location>
        <begin position="299"/>
        <end position="327"/>
    </location>
</feature>
<dbReference type="PANTHER" id="PTHR23147">
    <property type="entry name" value="SERINE/ARGININE RICH SPLICING FACTOR"/>
    <property type="match status" value="1"/>
</dbReference>
<feature type="compositionally biased region" description="Low complexity" evidence="2">
    <location>
        <begin position="74"/>
        <end position="90"/>
    </location>
</feature>
<evidence type="ECO:0000313" key="4">
    <source>
        <dbReference type="EMBL" id="EIW10040.1"/>
    </source>
</evidence>
<dbReference type="EMBL" id="CM001529">
    <property type="protein sequence ID" value="EIW10040.1"/>
    <property type="molecule type" value="Genomic_DNA"/>
</dbReference>
<feature type="domain" description="RRM" evidence="3">
    <location>
        <begin position="93"/>
        <end position="172"/>
    </location>
</feature>
<evidence type="ECO:0000259" key="3">
    <source>
        <dbReference type="PROSITE" id="PS50102"/>
    </source>
</evidence>
<dbReference type="CDD" id="cd00590">
    <property type="entry name" value="RRM_SF"/>
    <property type="match status" value="1"/>
</dbReference>
<dbReference type="CDD" id="cd12453">
    <property type="entry name" value="RRM1_RIM4_like"/>
    <property type="match status" value="1"/>
</dbReference>
<feature type="compositionally biased region" description="Low complexity" evidence="2">
    <location>
        <begin position="278"/>
        <end position="298"/>
    </location>
</feature>
<dbReference type="FunFam" id="3.30.70.330:FF:000861">
    <property type="entry name" value="Rim4p"/>
    <property type="match status" value="1"/>
</dbReference>
<evidence type="ECO:0000256" key="1">
    <source>
        <dbReference type="PROSITE-ProRule" id="PRU00176"/>
    </source>
</evidence>
<feature type="compositionally biased region" description="Low complexity" evidence="2">
    <location>
        <begin position="575"/>
        <end position="594"/>
    </location>
</feature>
<dbReference type="CDD" id="cd12454">
    <property type="entry name" value="RRM2_RIM4_like"/>
    <property type="match status" value="1"/>
</dbReference>
<gene>
    <name evidence="4" type="ORF">CENPK1137D_5285</name>
</gene>
<feature type="domain" description="RRM" evidence="3">
    <location>
        <begin position="346"/>
        <end position="420"/>
    </location>
</feature>
<keyword evidence="1" id="KW-0694">RNA-binding</keyword>
<feature type="region of interest" description="Disordered" evidence="2">
    <location>
        <begin position="276"/>
        <end position="337"/>
    </location>
</feature>
<feature type="compositionally biased region" description="Basic and acidic residues" evidence="2">
    <location>
        <begin position="21"/>
        <end position="31"/>
    </location>
</feature>
<dbReference type="Pfam" id="PF00076">
    <property type="entry name" value="RRM_1"/>
    <property type="match status" value="2"/>
</dbReference>
<accession>N1P9G0</accession>
<dbReference type="HOGENOM" id="CLU_016668_0_0_1"/>
<dbReference type="SMART" id="SM00361">
    <property type="entry name" value="RRM_1"/>
    <property type="match status" value="2"/>
</dbReference>
<dbReference type="Proteomes" id="UP000013192">
    <property type="component" value="Chromosome VIII"/>
</dbReference>